<dbReference type="Proteomes" id="UP000289856">
    <property type="component" value="Chromosome"/>
</dbReference>
<reference evidence="1 2" key="1">
    <citation type="submission" date="2019-01" db="EMBL/GenBank/DDBJ databases">
        <title>Complete genome sequence of Cohnella hallensis HS21 isolated from Korean fir (Abies koreana) rhizospheric soil.</title>
        <authorList>
            <person name="Jiang L."/>
            <person name="Kang S.W."/>
            <person name="Kim S."/>
            <person name="Jung J."/>
            <person name="Kim C.Y."/>
            <person name="Kim D.H."/>
            <person name="Kim S.W."/>
            <person name="Lee J."/>
        </authorList>
    </citation>
    <scope>NUCLEOTIDE SEQUENCE [LARGE SCALE GENOMIC DNA]</scope>
    <source>
        <strain evidence="1 2">HS21</strain>
    </source>
</reference>
<dbReference type="EMBL" id="AP019400">
    <property type="protein sequence ID" value="BBI32368.1"/>
    <property type="molecule type" value="Genomic_DNA"/>
</dbReference>
<accession>A0A3T1D2U2</accession>
<name>A0A3T1D2U2_9BACL</name>
<proteinExistence type="predicted"/>
<dbReference type="RefSeq" id="WP_130606843.1">
    <property type="nucleotide sequence ID" value="NZ_AP019400.1"/>
</dbReference>
<evidence type="ECO:0000313" key="1">
    <source>
        <dbReference type="EMBL" id="BBI32368.1"/>
    </source>
</evidence>
<dbReference type="AlphaFoldDB" id="A0A3T1D2U2"/>
<gene>
    <name evidence="1" type="ORF">KCTCHS21_17670</name>
</gene>
<evidence type="ECO:0000313" key="2">
    <source>
        <dbReference type="Proteomes" id="UP000289856"/>
    </source>
</evidence>
<sequence>MAKIINITDKFSSEQPVIQIGEKEYPIEATMEAVFMFEEKASQGNRGAFEAIEAALGKEATIELNLNKLTVKQFKVLTTAIAAAMQDMTYEEAAARFQTR</sequence>
<protein>
    <submittedName>
        <fullName evidence="1">Uncharacterized protein</fullName>
    </submittedName>
</protein>
<dbReference type="OrthoDB" id="2627496at2"/>
<organism evidence="1 2">
    <name type="scientific">Cohnella abietis</name>
    <dbReference type="NCBI Taxonomy" id="2507935"/>
    <lineage>
        <taxon>Bacteria</taxon>
        <taxon>Bacillati</taxon>
        <taxon>Bacillota</taxon>
        <taxon>Bacilli</taxon>
        <taxon>Bacillales</taxon>
        <taxon>Paenibacillaceae</taxon>
        <taxon>Cohnella</taxon>
    </lineage>
</organism>
<dbReference type="KEGG" id="cohn:KCTCHS21_17670"/>
<keyword evidence="2" id="KW-1185">Reference proteome</keyword>